<dbReference type="NCBIfam" id="TIGR01470">
    <property type="entry name" value="cysG_Nterm"/>
    <property type="match status" value="1"/>
</dbReference>
<dbReference type="InterPro" id="IPR036291">
    <property type="entry name" value="NAD(P)-bd_dom_sf"/>
</dbReference>
<dbReference type="InterPro" id="IPR028161">
    <property type="entry name" value="Met8-like"/>
</dbReference>
<evidence type="ECO:0000256" key="4">
    <source>
        <dbReference type="ARBA" id="ARBA00023027"/>
    </source>
</evidence>
<dbReference type="Gene3D" id="3.30.160.110">
    <property type="entry name" value="Siroheme synthase, domain 2"/>
    <property type="match status" value="1"/>
</dbReference>
<dbReference type="Pfam" id="PF14824">
    <property type="entry name" value="Sirohm_synth_M"/>
    <property type="match status" value="1"/>
</dbReference>
<keyword evidence="4" id="KW-0520">NAD</keyword>
<accession>A0AA35WL97</accession>
<keyword evidence="5" id="KW-0627">Porphyrin biosynthesis</keyword>
<comment type="catalytic activity">
    <reaction evidence="6">
        <text>precorrin-2 + NAD(+) = sirohydrochlorin + NADH + 2 H(+)</text>
        <dbReference type="Rhea" id="RHEA:15613"/>
        <dbReference type="ChEBI" id="CHEBI:15378"/>
        <dbReference type="ChEBI" id="CHEBI:57540"/>
        <dbReference type="ChEBI" id="CHEBI:57945"/>
        <dbReference type="ChEBI" id="CHEBI:58351"/>
        <dbReference type="ChEBI" id="CHEBI:58827"/>
        <dbReference type="EC" id="1.3.1.76"/>
    </reaction>
</comment>
<evidence type="ECO:0000256" key="3">
    <source>
        <dbReference type="ARBA" id="ARBA00023002"/>
    </source>
</evidence>
<name>A0AA35WL97_GEOBA</name>
<evidence type="ECO:0000256" key="6">
    <source>
        <dbReference type="ARBA" id="ARBA00047561"/>
    </source>
</evidence>
<dbReference type="SUPFAM" id="SSF51735">
    <property type="entry name" value="NAD(P)-binding Rossmann-fold domains"/>
    <property type="match status" value="1"/>
</dbReference>
<evidence type="ECO:0000256" key="2">
    <source>
        <dbReference type="ARBA" id="ARBA00012400"/>
    </source>
</evidence>
<feature type="domain" description="Siroheme synthase central" evidence="7">
    <location>
        <begin position="120"/>
        <end position="146"/>
    </location>
</feature>
<evidence type="ECO:0000259" key="7">
    <source>
        <dbReference type="Pfam" id="PF14824"/>
    </source>
</evidence>
<gene>
    <name evidence="8" type="ORF">GBAR_LOCUS12608</name>
</gene>
<keyword evidence="3" id="KW-0560">Oxidoreductase</keyword>
<sequence length="244" mass="26640">MPDYYPVYLNLAGKRCVIVGGGTIAQGKIGGLLQAGCHITVISPDATPGIRQAAQRGDIVWLQRNYEPGDLEGAFIGVAATNVWHVNREIYEEAEGLGVLLNVVDDPDLCSFIAPSVVKREPVTMAISTGGASPALARKLRETLANAEALEWADLADVLAQARRIIKEKRTVIDPERWQCCITRELLNMVQEGRSEEALEVLLSQLQDSGTPEMCGDLAHCQPRTCQVRQAARDSSARHREAVR</sequence>
<dbReference type="InterPro" id="IPR028281">
    <property type="entry name" value="Sirohaem_synthase_central"/>
</dbReference>
<evidence type="ECO:0000313" key="8">
    <source>
        <dbReference type="EMBL" id="CAI8021191.1"/>
    </source>
</evidence>
<comment type="caution">
    <text evidence="8">The sequence shown here is derived from an EMBL/GenBank/DDBJ whole genome shotgun (WGS) entry which is preliminary data.</text>
</comment>
<proteinExistence type="predicted"/>
<dbReference type="AlphaFoldDB" id="A0AA35WL97"/>
<organism evidence="8 9">
    <name type="scientific">Geodia barretti</name>
    <name type="common">Barrett's horny sponge</name>
    <dbReference type="NCBI Taxonomy" id="519541"/>
    <lineage>
        <taxon>Eukaryota</taxon>
        <taxon>Metazoa</taxon>
        <taxon>Porifera</taxon>
        <taxon>Demospongiae</taxon>
        <taxon>Heteroscleromorpha</taxon>
        <taxon>Tetractinellida</taxon>
        <taxon>Astrophorina</taxon>
        <taxon>Geodiidae</taxon>
        <taxon>Geodia</taxon>
    </lineage>
</organism>
<protein>
    <recommendedName>
        <fullName evidence="2">precorrin-2 dehydrogenase</fullName>
        <ecNumber evidence="2">1.3.1.76</ecNumber>
    </recommendedName>
</protein>
<dbReference type="Pfam" id="PF13241">
    <property type="entry name" value="NAD_binding_7"/>
    <property type="match status" value="1"/>
</dbReference>
<dbReference type="InterPro" id="IPR006367">
    <property type="entry name" value="Sirohaem_synthase_N"/>
</dbReference>
<dbReference type="EMBL" id="CASHTH010001874">
    <property type="protein sequence ID" value="CAI8021191.1"/>
    <property type="molecule type" value="Genomic_DNA"/>
</dbReference>
<dbReference type="Gene3D" id="3.40.50.720">
    <property type="entry name" value="NAD(P)-binding Rossmann-like Domain"/>
    <property type="match status" value="1"/>
</dbReference>
<comment type="pathway">
    <text evidence="1">Porphyrin-containing compound metabolism; siroheme biosynthesis; sirohydrochlorin from precorrin-2: step 1/1.</text>
</comment>
<evidence type="ECO:0000313" key="9">
    <source>
        <dbReference type="Proteomes" id="UP001174909"/>
    </source>
</evidence>
<dbReference type="PANTHER" id="PTHR35330">
    <property type="entry name" value="SIROHEME BIOSYNTHESIS PROTEIN MET8"/>
    <property type="match status" value="1"/>
</dbReference>
<evidence type="ECO:0000256" key="1">
    <source>
        <dbReference type="ARBA" id="ARBA00005010"/>
    </source>
</evidence>
<dbReference type="EC" id="1.3.1.76" evidence="2"/>
<dbReference type="PANTHER" id="PTHR35330:SF1">
    <property type="entry name" value="SIROHEME BIOSYNTHESIS PROTEIN MET8"/>
    <property type="match status" value="1"/>
</dbReference>
<keyword evidence="9" id="KW-1185">Reference proteome</keyword>
<dbReference type="Proteomes" id="UP001174909">
    <property type="component" value="Unassembled WGS sequence"/>
</dbReference>
<dbReference type="SUPFAM" id="SSF75615">
    <property type="entry name" value="Siroheme synthase middle domains-like"/>
    <property type="match status" value="1"/>
</dbReference>
<reference evidence="8" key="1">
    <citation type="submission" date="2023-03" db="EMBL/GenBank/DDBJ databases">
        <authorList>
            <person name="Steffen K."/>
            <person name="Cardenas P."/>
        </authorList>
    </citation>
    <scope>NUCLEOTIDE SEQUENCE</scope>
</reference>
<dbReference type="GO" id="GO:0043115">
    <property type="term" value="F:precorrin-2 dehydrogenase activity"/>
    <property type="evidence" value="ECO:0007669"/>
    <property type="project" value="UniProtKB-EC"/>
</dbReference>
<dbReference type="GO" id="GO:0019354">
    <property type="term" value="P:siroheme biosynthetic process"/>
    <property type="evidence" value="ECO:0007669"/>
    <property type="project" value="InterPro"/>
</dbReference>
<evidence type="ECO:0000256" key="5">
    <source>
        <dbReference type="ARBA" id="ARBA00023244"/>
    </source>
</evidence>
<dbReference type="GO" id="GO:0004325">
    <property type="term" value="F:ferrochelatase activity"/>
    <property type="evidence" value="ECO:0007669"/>
    <property type="project" value="InterPro"/>
</dbReference>